<dbReference type="Proteomes" id="UP000298663">
    <property type="component" value="Unassembled WGS sequence"/>
</dbReference>
<organism evidence="1 2">
    <name type="scientific">Steinernema carpocapsae</name>
    <name type="common">Entomopathogenic nematode</name>
    <dbReference type="NCBI Taxonomy" id="34508"/>
    <lineage>
        <taxon>Eukaryota</taxon>
        <taxon>Metazoa</taxon>
        <taxon>Ecdysozoa</taxon>
        <taxon>Nematoda</taxon>
        <taxon>Chromadorea</taxon>
        <taxon>Rhabditida</taxon>
        <taxon>Tylenchina</taxon>
        <taxon>Panagrolaimomorpha</taxon>
        <taxon>Strongyloidoidea</taxon>
        <taxon>Steinernematidae</taxon>
        <taxon>Steinernema</taxon>
    </lineage>
</organism>
<dbReference type="EMBL" id="AZBU02000002">
    <property type="protein sequence ID" value="TKR96515.1"/>
    <property type="molecule type" value="Genomic_DNA"/>
</dbReference>
<comment type="caution">
    <text evidence="1">The sequence shown here is derived from an EMBL/GenBank/DDBJ whole genome shotgun (WGS) entry which is preliminary data.</text>
</comment>
<evidence type="ECO:0000313" key="1">
    <source>
        <dbReference type="EMBL" id="TKR96515.1"/>
    </source>
</evidence>
<reference evidence="1 2" key="2">
    <citation type="journal article" date="2019" name="G3 (Bethesda)">
        <title>Hybrid Assembly of the Genome of the Entomopathogenic Nematode Steinernema carpocapsae Identifies the X-Chromosome.</title>
        <authorList>
            <person name="Serra L."/>
            <person name="Macchietto M."/>
            <person name="Macias-Munoz A."/>
            <person name="McGill C.J."/>
            <person name="Rodriguez I.M."/>
            <person name="Rodriguez B."/>
            <person name="Murad R."/>
            <person name="Mortazavi A."/>
        </authorList>
    </citation>
    <scope>NUCLEOTIDE SEQUENCE [LARGE SCALE GENOMIC DNA]</scope>
    <source>
        <strain evidence="1 2">ALL</strain>
    </source>
</reference>
<dbReference type="AlphaFoldDB" id="A0A4V6A6Y8"/>
<accession>A0A4V6A6Y8</accession>
<reference evidence="1 2" key="1">
    <citation type="journal article" date="2015" name="Genome Biol.">
        <title>Comparative genomics of Steinernema reveals deeply conserved gene regulatory networks.</title>
        <authorList>
            <person name="Dillman A.R."/>
            <person name="Macchietto M."/>
            <person name="Porter C.F."/>
            <person name="Rogers A."/>
            <person name="Williams B."/>
            <person name="Antoshechkin I."/>
            <person name="Lee M.M."/>
            <person name="Goodwin Z."/>
            <person name="Lu X."/>
            <person name="Lewis E.E."/>
            <person name="Goodrich-Blair H."/>
            <person name="Stock S.P."/>
            <person name="Adams B.J."/>
            <person name="Sternberg P.W."/>
            <person name="Mortazavi A."/>
        </authorList>
    </citation>
    <scope>NUCLEOTIDE SEQUENCE [LARGE SCALE GENOMIC DNA]</scope>
    <source>
        <strain evidence="1 2">ALL</strain>
    </source>
</reference>
<proteinExistence type="predicted"/>
<keyword evidence="2" id="KW-1185">Reference proteome</keyword>
<evidence type="ECO:0000313" key="2">
    <source>
        <dbReference type="Proteomes" id="UP000298663"/>
    </source>
</evidence>
<protein>
    <submittedName>
        <fullName evidence="1">Uncharacterized protein</fullName>
    </submittedName>
</protein>
<gene>
    <name evidence="1" type="ORF">L596_010520</name>
</gene>
<name>A0A4V6A6Y8_STECR</name>
<sequence length="87" mass="9695">MSCLLDPIGTLYRINENSALLERTMSAKERTISDAVAFLGLFFQQRKSHIIRCSYGSLETRSADLVHSLKLKPCAIARSAPSIKIQL</sequence>